<accession>A0A0N1ENR9</accession>
<evidence type="ECO:0000259" key="4">
    <source>
        <dbReference type="SMART" id="SM00062"/>
    </source>
</evidence>
<evidence type="ECO:0000256" key="2">
    <source>
        <dbReference type="ARBA" id="ARBA00022729"/>
    </source>
</evidence>
<proteinExistence type="inferred from homology"/>
<dbReference type="Proteomes" id="UP000037848">
    <property type="component" value="Unassembled WGS sequence"/>
</dbReference>
<dbReference type="SMART" id="SM00062">
    <property type="entry name" value="PBPb"/>
    <property type="match status" value="1"/>
</dbReference>
<feature type="signal peptide" evidence="3">
    <location>
        <begin position="1"/>
        <end position="26"/>
    </location>
</feature>
<dbReference type="Gene3D" id="3.40.190.10">
    <property type="entry name" value="Periplasmic binding protein-like II"/>
    <property type="match status" value="2"/>
</dbReference>
<keyword evidence="6" id="KW-1185">Reference proteome</keyword>
<dbReference type="PANTHER" id="PTHR35936">
    <property type="entry name" value="MEMBRANE-BOUND LYTIC MUREIN TRANSGLYCOSYLASE F"/>
    <property type="match status" value="1"/>
</dbReference>
<dbReference type="STRING" id="187330.AMS58_20710"/>
<comment type="caution">
    <text evidence="5">The sequence shown here is derived from an EMBL/GenBank/DDBJ whole genome shotgun (WGS) entry which is preliminary data.</text>
</comment>
<feature type="domain" description="Solute-binding protein family 3/N-terminal" evidence="4">
    <location>
        <begin position="30"/>
        <end position="253"/>
    </location>
</feature>
<dbReference type="RefSeq" id="WP_054452917.1">
    <property type="nucleotide sequence ID" value="NZ_LHPH01000002.1"/>
</dbReference>
<dbReference type="SUPFAM" id="SSF53850">
    <property type="entry name" value="Periplasmic binding protein-like II"/>
    <property type="match status" value="1"/>
</dbReference>
<protein>
    <recommendedName>
        <fullName evidence="4">Solute-binding protein family 3/N-terminal domain-containing protein</fullName>
    </recommendedName>
</protein>
<evidence type="ECO:0000256" key="3">
    <source>
        <dbReference type="SAM" id="SignalP"/>
    </source>
</evidence>
<sequence length="272" mass="31206">MSKFRLIKNTSVISLLLLGISSNTIAAHEKLTIASGNFAPYFIQNEIIGNGFFDNVVVDVLNKQGYTKLKIIPLNNDAIQRYFDNQVADIAINYTAQPPKGAFPSRFRIKFMNRVIMHSSEWAENITNLSDLKDLTVASFIGASQLFGNDYRKLTQQKNINYSEIGNQQALNKQLHTNRIDVRIGDYLVFYWNTAHLTQLSPKQFIYRDILNYDGSYIVFQQSALRDEFDDALMRMMHSGELDKLTQQWLTQYNLPSVDHQFFANNTASLQP</sequence>
<keyword evidence="2 3" id="KW-0732">Signal</keyword>
<dbReference type="PANTHER" id="PTHR35936:SF25">
    <property type="entry name" value="ABC TRANSPORTER SUBSTRATE-BINDING PROTEIN"/>
    <property type="match status" value="1"/>
</dbReference>
<reference evidence="5 6" key="1">
    <citation type="submission" date="2015-08" db="EMBL/GenBank/DDBJ databases">
        <title>Draft Genome Sequence of Pseudoalteromonas porphyrae UCD-SED14.</title>
        <authorList>
            <person name="Coil D.A."/>
            <person name="Jospin G."/>
            <person name="Lee R.D."/>
            <person name="Eisen J.A."/>
        </authorList>
    </citation>
    <scope>NUCLEOTIDE SEQUENCE [LARGE SCALE GENOMIC DNA]</scope>
    <source>
        <strain evidence="5 6">UCD-SED14</strain>
    </source>
</reference>
<dbReference type="OrthoDB" id="6293521at2"/>
<evidence type="ECO:0000313" key="6">
    <source>
        <dbReference type="Proteomes" id="UP000037848"/>
    </source>
</evidence>
<feature type="chain" id="PRO_5005870465" description="Solute-binding protein family 3/N-terminal domain-containing protein" evidence="3">
    <location>
        <begin position="27"/>
        <end position="272"/>
    </location>
</feature>
<dbReference type="PATRIC" id="fig|187330.3.peg.679"/>
<comment type="similarity">
    <text evidence="1">Belongs to the bacterial solute-binding protein 3 family.</text>
</comment>
<dbReference type="EMBL" id="LHPH01000002">
    <property type="protein sequence ID" value="KPH65286.1"/>
    <property type="molecule type" value="Genomic_DNA"/>
</dbReference>
<gene>
    <name evidence="5" type="ORF">ADS77_03190</name>
</gene>
<evidence type="ECO:0000256" key="1">
    <source>
        <dbReference type="ARBA" id="ARBA00010333"/>
    </source>
</evidence>
<evidence type="ECO:0000313" key="5">
    <source>
        <dbReference type="EMBL" id="KPH65286.1"/>
    </source>
</evidence>
<organism evidence="5 6">
    <name type="scientific">Pseudoalteromonas porphyrae</name>
    <dbReference type="NCBI Taxonomy" id="187330"/>
    <lineage>
        <taxon>Bacteria</taxon>
        <taxon>Pseudomonadati</taxon>
        <taxon>Pseudomonadota</taxon>
        <taxon>Gammaproteobacteria</taxon>
        <taxon>Alteromonadales</taxon>
        <taxon>Pseudoalteromonadaceae</taxon>
        <taxon>Pseudoalteromonas</taxon>
    </lineage>
</organism>
<name>A0A0N1ENR9_9GAMM</name>
<dbReference type="InterPro" id="IPR001638">
    <property type="entry name" value="Solute-binding_3/MltF_N"/>
</dbReference>
<dbReference type="AlphaFoldDB" id="A0A0N1ENR9"/>